<dbReference type="EMBL" id="JAMZIH010000010">
    <property type="protein sequence ID" value="KAJ1680284.1"/>
    <property type="molecule type" value="Genomic_DNA"/>
</dbReference>
<evidence type="ECO:0000313" key="1">
    <source>
        <dbReference type="EMBL" id="KAJ1680284.1"/>
    </source>
</evidence>
<accession>A0ACC1I0P3</accession>
<protein>
    <submittedName>
        <fullName evidence="1">Uncharacterized protein</fullName>
    </submittedName>
</protein>
<gene>
    <name evidence="1" type="ORF">EV182_000302</name>
</gene>
<organism evidence="1 2">
    <name type="scientific">Spiromyces aspiralis</name>
    <dbReference type="NCBI Taxonomy" id="68401"/>
    <lineage>
        <taxon>Eukaryota</taxon>
        <taxon>Fungi</taxon>
        <taxon>Fungi incertae sedis</taxon>
        <taxon>Zoopagomycota</taxon>
        <taxon>Kickxellomycotina</taxon>
        <taxon>Kickxellomycetes</taxon>
        <taxon>Kickxellales</taxon>
        <taxon>Kickxellaceae</taxon>
        <taxon>Spiromyces</taxon>
    </lineage>
</organism>
<name>A0ACC1I0P3_9FUNG</name>
<comment type="caution">
    <text evidence="1">The sequence shown here is derived from an EMBL/GenBank/DDBJ whole genome shotgun (WGS) entry which is preliminary data.</text>
</comment>
<sequence length="180" mass="20033">MLAQYHQASEYLASVLAFLTSATTYIHAAAYPLASRFVALAGASWPPFHTYVTAYLGVWPVTILVECVSLYLLFHTALTLLRWTSRTLYRLVKFTLMVVLVTALSMGVVYYYFFQTETGRRYSAEGSRGFVVELIKQQAYTLFSQLVAPMSTATTASTTGVGNGHIKFVDQGGHLYNDEL</sequence>
<evidence type="ECO:0000313" key="2">
    <source>
        <dbReference type="Proteomes" id="UP001145114"/>
    </source>
</evidence>
<keyword evidence="2" id="KW-1185">Reference proteome</keyword>
<proteinExistence type="predicted"/>
<dbReference type="Proteomes" id="UP001145114">
    <property type="component" value="Unassembled WGS sequence"/>
</dbReference>
<reference evidence="1" key="1">
    <citation type="submission" date="2022-06" db="EMBL/GenBank/DDBJ databases">
        <title>Phylogenomic reconstructions and comparative analyses of Kickxellomycotina fungi.</title>
        <authorList>
            <person name="Reynolds N.K."/>
            <person name="Stajich J.E."/>
            <person name="Barry K."/>
            <person name="Grigoriev I.V."/>
            <person name="Crous P."/>
            <person name="Smith M.E."/>
        </authorList>
    </citation>
    <scope>NUCLEOTIDE SEQUENCE</scope>
    <source>
        <strain evidence="1">RSA 2271</strain>
    </source>
</reference>